<dbReference type="AlphaFoldDB" id="A0A1H3BDD3"/>
<dbReference type="Proteomes" id="UP000182573">
    <property type="component" value="Unassembled WGS sequence"/>
</dbReference>
<accession>A0A1H3BDD3</accession>
<reference evidence="1 2" key="1">
    <citation type="submission" date="2016-10" db="EMBL/GenBank/DDBJ databases">
        <authorList>
            <person name="de Groot N.N."/>
        </authorList>
    </citation>
    <scope>NUCLEOTIDE SEQUENCE [LARGE SCALE GENOMIC DNA]</scope>
    <source>
        <strain evidence="1 2">DSM 3756</strain>
    </source>
</reference>
<dbReference type="EMBL" id="FNOF01000045">
    <property type="protein sequence ID" value="SDX39641.1"/>
    <property type="molecule type" value="Genomic_DNA"/>
</dbReference>
<gene>
    <name evidence="1" type="ORF">SAMN05443574_1452</name>
</gene>
<name>A0A1H3BDD3_HALVA</name>
<sequence>MARNRSALFCDYNFLDLKREKQEEMKDEISSLTSEELDENSTDSLAIIFSSKYTPSQIELHDVIKKDGGQVEKEVEDRTGIPTPGRGTPTRKCERLKVKFQFGGDKKLFRYKPSSYNFSPPLYDKLRKSEVVRYFDFRTQNRDAEEVKEELHSDIEDWKDDVRSWVGNLNSDIRQMREKFENKARSAIERRRGEVETKTKVMEDLGVDTGGSGSQGFVVPEKKRSIELPKLEDSSSPDIVPDNHYLEILGIIDDLGVNIERSAERVRDLDEESLRDIFLAGINSHYAGIAQGESFNRSGKTDILLPYENRNLFVAECKFWSGQAQFVDAMDQLLRNLTVRDSHACLMMFSRRARFDEIRGKAEKATKSHKQFETELAGYDDHDVYRFNIDSGTPVRVAVKVFNLK</sequence>
<proteinExistence type="predicted"/>
<organism evidence="1 2">
    <name type="scientific">Haloarcula vallismortis</name>
    <name type="common">Halobacterium vallismortis</name>
    <dbReference type="NCBI Taxonomy" id="28442"/>
    <lineage>
        <taxon>Archaea</taxon>
        <taxon>Methanobacteriati</taxon>
        <taxon>Methanobacteriota</taxon>
        <taxon>Stenosarchaea group</taxon>
        <taxon>Halobacteria</taxon>
        <taxon>Halobacteriales</taxon>
        <taxon>Haloarculaceae</taxon>
        <taxon>Haloarcula</taxon>
    </lineage>
</organism>
<evidence type="ECO:0000313" key="2">
    <source>
        <dbReference type="Proteomes" id="UP000182573"/>
    </source>
</evidence>
<dbReference type="RefSeq" id="WP_004515574.1">
    <property type="nucleotide sequence ID" value="NZ_FNOF01000045.1"/>
</dbReference>
<evidence type="ECO:0000313" key="1">
    <source>
        <dbReference type="EMBL" id="SDX39641.1"/>
    </source>
</evidence>
<protein>
    <submittedName>
        <fullName evidence="1">Uncharacterized protein</fullName>
    </submittedName>
</protein>